<dbReference type="AlphaFoldDB" id="A0A0S3S9U2"/>
<accession>A0A0S3S9U2</accession>
<protein>
    <submittedName>
        <fullName evidence="1">Uncharacterized protein</fullName>
    </submittedName>
</protein>
<evidence type="ECO:0000313" key="1">
    <source>
        <dbReference type="EMBL" id="BAT89563.1"/>
    </source>
</evidence>
<gene>
    <name evidence="1" type="primary">Vigan.06G054500</name>
    <name evidence="1" type="ORF">VIGAN_06054500</name>
</gene>
<dbReference type="EMBL" id="AP015039">
    <property type="protein sequence ID" value="BAT89563.1"/>
    <property type="molecule type" value="Genomic_DNA"/>
</dbReference>
<dbReference type="Proteomes" id="UP000291084">
    <property type="component" value="Chromosome 6"/>
</dbReference>
<organism evidence="1 2">
    <name type="scientific">Vigna angularis var. angularis</name>
    <dbReference type="NCBI Taxonomy" id="157739"/>
    <lineage>
        <taxon>Eukaryota</taxon>
        <taxon>Viridiplantae</taxon>
        <taxon>Streptophyta</taxon>
        <taxon>Embryophyta</taxon>
        <taxon>Tracheophyta</taxon>
        <taxon>Spermatophyta</taxon>
        <taxon>Magnoliopsida</taxon>
        <taxon>eudicotyledons</taxon>
        <taxon>Gunneridae</taxon>
        <taxon>Pentapetalae</taxon>
        <taxon>rosids</taxon>
        <taxon>fabids</taxon>
        <taxon>Fabales</taxon>
        <taxon>Fabaceae</taxon>
        <taxon>Papilionoideae</taxon>
        <taxon>50 kb inversion clade</taxon>
        <taxon>NPAAA clade</taxon>
        <taxon>indigoferoid/millettioid clade</taxon>
        <taxon>Phaseoleae</taxon>
        <taxon>Vigna</taxon>
    </lineage>
</organism>
<sequence length="92" mass="10263">MKPFNCRTPPSLWMELPIQNSSPVVTCCDKHRVLFLPAQDRECRNSQSPCHSSTQLDRFLSLLDGCCCCMRIASSCWTCFLSKAGRSSSSVA</sequence>
<evidence type="ECO:0000313" key="2">
    <source>
        <dbReference type="Proteomes" id="UP000291084"/>
    </source>
</evidence>
<name>A0A0S3S9U2_PHAAN</name>
<reference evidence="1 2" key="1">
    <citation type="journal article" date="2015" name="Sci. Rep.">
        <title>The power of single molecule real-time sequencing technology in the de novo assembly of a eukaryotic genome.</title>
        <authorList>
            <person name="Sakai H."/>
            <person name="Naito K."/>
            <person name="Ogiso-Tanaka E."/>
            <person name="Takahashi Y."/>
            <person name="Iseki K."/>
            <person name="Muto C."/>
            <person name="Satou K."/>
            <person name="Teruya K."/>
            <person name="Shiroma A."/>
            <person name="Shimoji M."/>
            <person name="Hirano T."/>
            <person name="Itoh T."/>
            <person name="Kaga A."/>
            <person name="Tomooka N."/>
        </authorList>
    </citation>
    <scope>NUCLEOTIDE SEQUENCE [LARGE SCALE GENOMIC DNA]</scope>
    <source>
        <strain evidence="2">cv. Shumari</strain>
    </source>
</reference>
<keyword evidence="2" id="KW-1185">Reference proteome</keyword>
<proteinExistence type="predicted"/>